<evidence type="ECO:0000313" key="2">
    <source>
        <dbReference type="Proteomes" id="UP001431783"/>
    </source>
</evidence>
<dbReference type="Proteomes" id="UP001431783">
    <property type="component" value="Unassembled WGS sequence"/>
</dbReference>
<reference evidence="1 2" key="1">
    <citation type="submission" date="2023-03" db="EMBL/GenBank/DDBJ databases">
        <title>Genome insight into feeding habits of ladybird beetles.</title>
        <authorList>
            <person name="Li H.-S."/>
            <person name="Huang Y.-H."/>
            <person name="Pang H."/>
        </authorList>
    </citation>
    <scope>NUCLEOTIDE SEQUENCE [LARGE SCALE GENOMIC DNA]</scope>
    <source>
        <strain evidence="1">SYSU_2023b</strain>
        <tissue evidence="1">Whole body</tissue>
    </source>
</reference>
<comment type="caution">
    <text evidence="1">The sequence shown here is derived from an EMBL/GenBank/DDBJ whole genome shotgun (WGS) entry which is preliminary data.</text>
</comment>
<dbReference type="AlphaFoldDB" id="A0AAW1VD99"/>
<gene>
    <name evidence="1" type="ORF">WA026_008993</name>
</gene>
<dbReference type="EMBL" id="JARQZJ010000124">
    <property type="protein sequence ID" value="KAK9890192.1"/>
    <property type="molecule type" value="Genomic_DNA"/>
</dbReference>
<organism evidence="1 2">
    <name type="scientific">Henosepilachna vigintioctopunctata</name>
    <dbReference type="NCBI Taxonomy" id="420089"/>
    <lineage>
        <taxon>Eukaryota</taxon>
        <taxon>Metazoa</taxon>
        <taxon>Ecdysozoa</taxon>
        <taxon>Arthropoda</taxon>
        <taxon>Hexapoda</taxon>
        <taxon>Insecta</taxon>
        <taxon>Pterygota</taxon>
        <taxon>Neoptera</taxon>
        <taxon>Endopterygota</taxon>
        <taxon>Coleoptera</taxon>
        <taxon>Polyphaga</taxon>
        <taxon>Cucujiformia</taxon>
        <taxon>Coccinelloidea</taxon>
        <taxon>Coccinellidae</taxon>
        <taxon>Epilachninae</taxon>
        <taxon>Epilachnini</taxon>
        <taxon>Henosepilachna</taxon>
    </lineage>
</organism>
<evidence type="ECO:0000313" key="1">
    <source>
        <dbReference type="EMBL" id="KAK9890192.1"/>
    </source>
</evidence>
<protein>
    <submittedName>
        <fullName evidence="1">Uncharacterized protein</fullName>
    </submittedName>
</protein>
<accession>A0AAW1VD99</accession>
<keyword evidence="2" id="KW-1185">Reference proteome</keyword>
<proteinExistence type="predicted"/>
<sequence length="115" mass="13105">MDVIFCRHDVNFKRSKQTSPIIPILHIIATLLEPDVDNESYRTNVTKICRHCYFEGPISNSKLTAARYSTSVSFFPAITPIVVCIESHDVFDVQRYGPRYVVFYGIAFGNASREV</sequence>
<name>A0AAW1VD99_9CUCU</name>